<feature type="transmembrane region" description="Helical" evidence="9">
    <location>
        <begin position="307"/>
        <end position="329"/>
    </location>
</feature>
<dbReference type="Pfam" id="PF07690">
    <property type="entry name" value="MFS_1"/>
    <property type="match status" value="1"/>
</dbReference>
<dbReference type="EMBL" id="CP001043">
    <property type="protein sequence ID" value="ACC69910.1"/>
    <property type="molecule type" value="Genomic_DNA"/>
</dbReference>
<dbReference type="InterPro" id="IPR020846">
    <property type="entry name" value="MFS_dom"/>
</dbReference>
<feature type="transmembrane region" description="Helical" evidence="9">
    <location>
        <begin position="156"/>
        <end position="178"/>
    </location>
</feature>
<evidence type="ECO:0000256" key="5">
    <source>
        <dbReference type="ARBA" id="ARBA00022692"/>
    </source>
</evidence>
<comment type="subcellular location">
    <subcellularLocation>
        <location evidence="1">Cell membrane</location>
        <topology evidence="1">Multi-pass membrane protein</topology>
    </subcellularLocation>
</comment>
<gene>
    <name evidence="11" type="ordered locus">Bphy_0721</name>
</gene>
<keyword evidence="7 9" id="KW-1133">Transmembrane helix</keyword>
<keyword evidence="5 9" id="KW-0812">Transmembrane</keyword>
<dbReference type="InterPro" id="IPR036259">
    <property type="entry name" value="MFS_trans_sf"/>
</dbReference>
<dbReference type="AlphaFoldDB" id="B2JEY1"/>
<dbReference type="InterPro" id="IPR005829">
    <property type="entry name" value="Sugar_transporter_CS"/>
</dbReference>
<dbReference type="GO" id="GO:0015293">
    <property type="term" value="F:symporter activity"/>
    <property type="evidence" value="ECO:0007669"/>
    <property type="project" value="UniProtKB-KW"/>
</dbReference>
<evidence type="ECO:0000256" key="9">
    <source>
        <dbReference type="SAM" id="Phobius"/>
    </source>
</evidence>
<feature type="transmembrane region" description="Helical" evidence="9">
    <location>
        <begin position="239"/>
        <end position="259"/>
    </location>
</feature>
<protein>
    <submittedName>
        <fullName evidence="11">General substrate transporter</fullName>
    </submittedName>
</protein>
<dbReference type="KEGG" id="bph:Bphy_0721"/>
<dbReference type="InterPro" id="IPR011701">
    <property type="entry name" value="MFS"/>
</dbReference>
<dbReference type="GO" id="GO:0005886">
    <property type="term" value="C:plasma membrane"/>
    <property type="evidence" value="ECO:0007669"/>
    <property type="project" value="UniProtKB-SubCell"/>
</dbReference>
<feature type="transmembrane region" description="Helical" evidence="9">
    <location>
        <begin position="271"/>
        <end position="295"/>
    </location>
</feature>
<keyword evidence="12" id="KW-1185">Reference proteome</keyword>
<keyword evidence="4" id="KW-1003">Cell membrane</keyword>
<dbReference type="PROSITE" id="PS00216">
    <property type="entry name" value="SUGAR_TRANSPORT_1"/>
    <property type="match status" value="1"/>
</dbReference>
<feature type="transmembrane region" description="Helical" evidence="9">
    <location>
        <begin position="400"/>
        <end position="421"/>
    </location>
</feature>
<dbReference type="PROSITE" id="PS00217">
    <property type="entry name" value="SUGAR_TRANSPORT_2"/>
    <property type="match status" value="1"/>
</dbReference>
<feature type="transmembrane region" description="Helical" evidence="9">
    <location>
        <begin position="373"/>
        <end position="394"/>
    </location>
</feature>
<name>B2JEY1_PARP8</name>
<reference evidence="12" key="1">
    <citation type="journal article" date="2014" name="Stand. Genomic Sci.">
        <title>Complete genome sequence of Burkholderia phymatum STM815(T), a broad host range and efficient nitrogen-fixing symbiont of Mimosa species.</title>
        <authorList>
            <person name="Moulin L."/>
            <person name="Klonowska A."/>
            <person name="Caroline B."/>
            <person name="Booth K."/>
            <person name="Vriezen J.A."/>
            <person name="Melkonian R."/>
            <person name="James E.K."/>
            <person name="Young J.P."/>
            <person name="Bena G."/>
            <person name="Hauser L."/>
            <person name="Land M."/>
            <person name="Kyrpides N."/>
            <person name="Bruce D."/>
            <person name="Chain P."/>
            <person name="Copeland A."/>
            <person name="Pitluck S."/>
            <person name="Woyke T."/>
            <person name="Lizotte-Waniewski M."/>
            <person name="Bristow J."/>
            <person name="Riley M."/>
        </authorList>
    </citation>
    <scope>NUCLEOTIDE SEQUENCE [LARGE SCALE GENOMIC DNA]</scope>
    <source>
        <strain evidence="12">DSM 17167 / CIP 108236 / LMG 21445 / STM815</strain>
    </source>
</reference>
<proteinExistence type="inferred from homology"/>
<keyword evidence="3" id="KW-0813">Transport</keyword>
<keyword evidence="8 9" id="KW-0472">Membrane</keyword>
<dbReference type="PROSITE" id="PS50850">
    <property type="entry name" value="MFS"/>
    <property type="match status" value="1"/>
</dbReference>
<dbReference type="eggNOG" id="COG0477">
    <property type="taxonomic scope" value="Bacteria"/>
</dbReference>
<dbReference type="NCBIfam" id="NF011656">
    <property type="entry name" value="PRK15075.1"/>
    <property type="match status" value="1"/>
</dbReference>
<evidence type="ECO:0000256" key="6">
    <source>
        <dbReference type="ARBA" id="ARBA00022847"/>
    </source>
</evidence>
<feature type="transmembrane region" description="Helical" evidence="9">
    <location>
        <begin position="30"/>
        <end position="48"/>
    </location>
</feature>
<organism evidence="11 12">
    <name type="scientific">Paraburkholderia phymatum (strain DSM 17167 / CIP 108236 / LMG 21445 / STM815)</name>
    <name type="common">Burkholderia phymatum</name>
    <dbReference type="NCBI Taxonomy" id="391038"/>
    <lineage>
        <taxon>Bacteria</taxon>
        <taxon>Pseudomonadati</taxon>
        <taxon>Pseudomonadota</taxon>
        <taxon>Betaproteobacteria</taxon>
        <taxon>Burkholderiales</taxon>
        <taxon>Burkholderiaceae</taxon>
        <taxon>Paraburkholderia</taxon>
    </lineage>
</organism>
<dbReference type="FunFam" id="1.20.1250.20:FF:000001">
    <property type="entry name" value="Dicarboxylate MFS transporter"/>
    <property type="match status" value="1"/>
</dbReference>
<dbReference type="InterPro" id="IPR051084">
    <property type="entry name" value="H+-coupled_symporters"/>
</dbReference>
<dbReference type="CDD" id="cd17368">
    <property type="entry name" value="MFS_CitA"/>
    <property type="match status" value="1"/>
</dbReference>
<evidence type="ECO:0000313" key="12">
    <source>
        <dbReference type="Proteomes" id="UP000001192"/>
    </source>
</evidence>
<feature type="domain" description="Major facilitator superfamily (MFS) profile" evidence="10">
    <location>
        <begin position="18"/>
        <end position="427"/>
    </location>
</feature>
<accession>B2JEY1</accession>
<evidence type="ECO:0000256" key="1">
    <source>
        <dbReference type="ARBA" id="ARBA00004651"/>
    </source>
</evidence>
<evidence type="ECO:0000313" key="11">
    <source>
        <dbReference type="EMBL" id="ACC69910.1"/>
    </source>
</evidence>
<dbReference type="PANTHER" id="PTHR43528">
    <property type="entry name" value="ALPHA-KETOGLUTARATE PERMEASE"/>
    <property type="match status" value="1"/>
</dbReference>
<dbReference type="OrthoDB" id="6766492at2"/>
<evidence type="ECO:0000256" key="4">
    <source>
        <dbReference type="ARBA" id="ARBA00022475"/>
    </source>
</evidence>
<feature type="transmembrane region" description="Helical" evidence="9">
    <location>
        <begin position="120"/>
        <end position="144"/>
    </location>
</feature>
<comment type="similarity">
    <text evidence="2">Belongs to the major facilitator superfamily. Metabolite:H+ Symporter (MHS) family (TC 2.A.1.6) family.</text>
</comment>
<feature type="transmembrane region" description="Helical" evidence="9">
    <location>
        <begin position="341"/>
        <end position="361"/>
    </location>
</feature>
<dbReference type="Proteomes" id="UP000001192">
    <property type="component" value="Chromosome 1"/>
</dbReference>
<dbReference type="SUPFAM" id="SSF103473">
    <property type="entry name" value="MFS general substrate transporter"/>
    <property type="match status" value="1"/>
</dbReference>
<feature type="transmembrane region" description="Helical" evidence="9">
    <location>
        <begin position="90"/>
        <end position="114"/>
    </location>
</feature>
<dbReference type="Gene3D" id="1.20.1250.20">
    <property type="entry name" value="MFS general substrate transporter like domains"/>
    <property type="match status" value="2"/>
</dbReference>
<feature type="transmembrane region" description="Helical" evidence="9">
    <location>
        <begin position="54"/>
        <end position="78"/>
    </location>
</feature>
<evidence type="ECO:0000256" key="3">
    <source>
        <dbReference type="ARBA" id="ARBA00022448"/>
    </source>
</evidence>
<sequence length="433" mass="46836">MATASHAQAATDESEVRTVFRVVSGNFLEMYDFMVYGYYAAAIAKTYFPGGNEFASLMLSLSVFGAGFLMRPLGAIVLGAYIDHHGRRKGLILTIALMALGTLTVAAIPGYATIGVLAPVLVLLGRLLQGFSAGVELGGVSVYLSEIATRGNKGFYCSWQSGSQQVAVVFAALIGVFLNRLLPADQMTAWGWRVPFLIGCLIVPFLFLIRRSLKETEEFLAKKHRPSIGEIFRSMAQNWGVVLGGMGMVIMTTVSFYMITAYTPTFGKEVLKLSAIDTLIVTVCIGVSNLIWLPISGAISDRVGRRPVLLTFTILTILTSYPAVQWLVADPSFARLLMVELWLSFLYGCYNGGMVVALTEVMPADVRTAGFSLAYSLATTIGGFTPAIATYLIHSTGNKAAPGLWMSVAAICGLIATLVLYRTEEARNRYRTA</sequence>
<keyword evidence="6" id="KW-0769">Symport</keyword>
<feature type="transmembrane region" description="Helical" evidence="9">
    <location>
        <begin position="190"/>
        <end position="209"/>
    </location>
</feature>
<dbReference type="HOGENOM" id="CLU_001265_39_0_4"/>
<evidence type="ECO:0000256" key="2">
    <source>
        <dbReference type="ARBA" id="ARBA00008240"/>
    </source>
</evidence>
<dbReference type="PANTHER" id="PTHR43528:SF6">
    <property type="entry name" value="CITRATE-PROTON SYMPORTER"/>
    <property type="match status" value="1"/>
</dbReference>
<evidence type="ECO:0000256" key="7">
    <source>
        <dbReference type="ARBA" id="ARBA00022989"/>
    </source>
</evidence>
<dbReference type="STRING" id="391038.Bphy_0721"/>
<evidence type="ECO:0000259" key="10">
    <source>
        <dbReference type="PROSITE" id="PS50850"/>
    </source>
</evidence>
<dbReference type="RefSeq" id="WP_012400130.1">
    <property type="nucleotide sequence ID" value="NC_010622.1"/>
</dbReference>
<evidence type="ECO:0000256" key="8">
    <source>
        <dbReference type="ARBA" id="ARBA00023136"/>
    </source>
</evidence>